<dbReference type="EMBL" id="JANVFU010000003">
    <property type="protein sequence ID" value="KAJ3747639.1"/>
    <property type="molecule type" value="Genomic_DNA"/>
</dbReference>
<comment type="caution">
    <text evidence="1">The sequence shown here is derived from an EMBL/GenBank/DDBJ whole genome shotgun (WGS) entry which is preliminary data.</text>
</comment>
<keyword evidence="2" id="KW-1185">Reference proteome</keyword>
<reference evidence="1 2" key="1">
    <citation type="journal article" date="2023" name="Proc. Natl. Acad. Sci. U.S.A.">
        <title>A global phylogenomic analysis of the shiitake genus Lentinula.</title>
        <authorList>
            <person name="Sierra-Patev S."/>
            <person name="Min B."/>
            <person name="Naranjo-Ortiz M."/>
            <person name="Looney B."/>
            <person name="Konkel Z."/>
            <person name="Slot J.C."/>
            <person name="Sakamoto Y."/>
            <person name="Steenwyk J.L."/>
            <person name="Rokas A."/>
            <person name="Carro J."/>
            <person name="Camarero S."/>
            <person name="Ferreira P."/>
            <person name="Molpeceres G."/>
            <person name="Ruiz-Duenas F.J."/>
            <person name="Serrano A."/>
            <person name="Henrissat B."/>
            <person name="Drula E."/>
            <person name="Hughes K.W."/>
            <person name="Mata J.L."/>
            <person name="Ishikawa N.K."/>
            <person name="Vargas-Isla R."/>
            <person name="Ushijima S."/>
            <person name="Smith C.A."/>
            <person name="Donoghue J."/>
            <person name="Ahrendt S."/>
            <person name="Andreopoulos W."/>
            <person name="He G."/>
            <person name="LaButti K."/>
            <person name="Lipzen A."/>
            <person name="Ng V."/>
            <person name="Riley R."/>
            <person name="Sandor L."/>
            <person name="Barry K."/>
            <person name="Martinez A.T."/>
            <person name="Xiao Y."/>
            <person name="Gibbons J.G."/>
            <person name="Terashima K."/>
            <person name="Grigoriev I.V."/>
            <person name="Hibbett D."/>
        </authorList>
    </citation>
    <scope>NUCLEOTIDE SEQUENCE [LARGE SCALE GENOMIC DNA]</scope>
    <source>
        <strain evidence="1 2">TFB7810</strain>
    </source>
</reference>
<protein>
    <submittedName>
        <fullName evidence="1">Uncharacterized protein</fullName>
    </submittedName>
</protein>
<dbReference type="AlphaFoldDB" id="A0A9W8U0B0"/>
<evidence type="ECO:0000313" key="1">
    <source>
        <dbReference type="EMBL" id="KAJ3747639.1"/>
    </source>
</evidence>
<name>A0A9W8U0B0_9AGAR</name>
<gene>
    <name evidence="1" type="ORF">DFH05DRAFT_828237</name>
</gene>
<organism evidence="1 2">
    <name type="scientific">Lentinula detonsa</name>
    <dbReference type="NCBI Taxonomy" id="2804962"/>
    <lineage>
        <taxon>Eukaryota</taxon>
        <taxon>Fungi</taxon>
        <taxon>Dikarya</taxon>
        <taxon>Basidiomycota</taxon>
        <taxon>Agaricomycotina</taxon>
        <taxon>Agaricomycetes</taxon>
        <taxon>Agaricomycetidae</taxon>
        <taxon>Agaricales</taxon>
        <taxon>Marasmiineae</taxon>
        <taxon>Omphalotaceae</taxon>
        <taxon>Lentinula</taxon>
    </lineage>
</organism>
<evidence type="ECO:0000313" key="2">
    <source>
        <dbReference type="Proteomes" id="UP001142393"/>
    </source>
</evidence>
<sequence length="210" mass="23585">MEHVCNYPRVPSRHYVRPRGKSKTSRQKCKTSGIGTCDLAPVLQTSEFINCTQDQIAQWLEHLGISPVVLGSIPSLVTFICHHNFNRLWAPKRQSCGTLMAYISVRLGECVRSEQSDTSLMEHVCNYPRVPSRHYVRPRGKSKTSRQKCKTSGIGTCDLAPVLQTSEFINCTQDQIAQWLEHLGISPVVLGSIPSLVTFICHHNFNTHAI</sequence>
<dbReference type="Proteomes" id="UP001142393">
    <property type="component" value="Unassembled WGS sequence"/>
</dbReference>
<proteinExistence type="predicted"/>
<accession>A0A9W8U0B0</accession>